<comment type="caution">
    <text evidence="2">The sequence shown here is derived from an EMBL/GenBank/DDBJ whole genome shotgun (WGS) entry which is preliminary data.</text>
</comment>
<evidence type="ECO:0000313" key="2">
    <source>
        <dbReference type="EMBL" id="MBR7800670.1"/>
    </source>
</evidence>
<gene>
    <name evidence="2" type="ORF">KDM90_11735</name>
</gene>
<organism evidence="2 3">
    <name type="scientific">Undibacterium fentianense</name>
    <dbReference type="NCBI Taxonomy" id="2828728"/>
    <lineage>
        <taxon>Bacteria</taxon>
        <taxon>Pseudomonadati</taxon>
        <taxon>Pseudomonadota</taxon>
        <taxon>Betaproteobacteria</taxon>
        <taxon>Burkholderiales</taxon>
        <taxon>Oxalobacteraceae</taxon>
        <taxon>Undibacterium</taxon>
    </lineage>
</organism>
<accession>A0A941IH62</accession>
<evidence type="ECO:0000313" key="3">
    <source>
        <dbReference type="Proteomes" id="UP000678545"/>
    </source>
</evidence>
<protein>
    <submittedName>
        <fullName evidence="2">Uncharacterized protein</fullName>
    </submittedName>
</protein>
<feature type="region of interest" description="Disordered" evidence="1">
    <location>
        <begin position="40"/>
        <end position="62"/>
    </location>
</feature>
<proteinExistence type="predicted"/>
<dbReference type="RefSeq" id="WP_212675786.1">
    <property type="nucleotide sequence ID" value="NZ_JAGSPJ010000004.1"/>
</dbReference>
<dbReference type="AlphaFoldDB" id="A0A941IH62"/>
<dbReference type="EMBL" id="JAGSPJ010000004">
    <property type="protein sequence ID" value="MBR7800670.1"/>
    <property type="molecule type" value="Genomic_DNA"/>
</dbReference>
<evidence type="ECO:0000256" key="1">
    <source>
        <dbReference type="SAM" id="MobiDB-lite"/>
    </source>
</evidence>
<keyword evidence="3" id="KW-1185">Reference proteome</keyword>
<reference evidence="2" key="1">
    <citation type="submission" date="2021-04" db="EMBL/GenBank/DDBJ databases">
        <title>novel species isolated from subtropical streams in China.</title>
        <authorList>
            <person name="Lu H."/>
        </authorList>
    </citation>
    <scope>NUCLEOTIDE SEQUENCE</scope>
    <source>
        <strain evidence="2">FT137W</strain>
    </source>
</reference>
<sequence length="91" mass="9772">MSVPIGSSPASIAAMRAYQQVKQHGEATPSRADLLAQTEQEHAATNPAVTAPESTQSPKLSTEEQIQAQRAMERSWGLMSAILGTQFDEFA</sequence>
<feature type="compositionally biased region" description="Polar residues" evidence="1">
    <location>
        <begin position="52"/>
        <end position="62"/>
    </location>
</feature>
<dbReference type="Proteomes" id="UP000678545">
    <property type="component" value="Unassembled WGS sequence"/>
</dbReference>
<name>A0A941IH62_9BURK</name>